<dbReference type="RefSeq" id="WP_210417962.1">
    <property type="nucleotide sequence ID" value="NZ_CP042913.1"/>
</dbReference>
<dbReference type="InterPro" id="IPR036873">
    <property type="entry name" value="Rhodanese-like_dom_sf"/>
</dbReference>
<dbReference type="InterPro" id="IPR001763">
    <property type="entry name" value="Rhodanese-like_dom"/>
</dbReference>
<dbReference type="GO" id="GO:0016779">
    <property type="term" value="F:nucleotidyltransferase activity"/>
    <property type="evidence" value="ECO:0007669"/>
    <property type="project" value="UniProtKB-KW"/>
</dbReference>
<dbReference type="PANTHER" id="PTHR43031">
    <property type="entry name" value="FAD-DEPENDENT OXIDOREDUCTASE"/>
    <property type="match status" value="1"/>
</dbReference>
<dbReference type="SMART" id="SM00450">
    <property type="entry name" value="RHOD"/>
    <property type="match status" value="1"/>
</dbReference>
<feature type="region of interest" description="Disordered" evidence="1">
    <location>
        <begin position="1"/>
        <end position="23"/>
    </location>
</feature>
<feature type="compositionally biased region" description="Polar residues" evidence="1">
    <location>
        <begin position="14"/>
        <end position="23"/>
    </location>
</feature>
<dbReference type="KEGG" id="bgok:Pr1d_24710"/>
<dbReference type="Proteomes" id="UP000323917">
    <property type="component" value="Chromosome"/>
</dbReference>
<dbReference type="InterPro" id="IPR050229">
    <property type="entry name" value="GlpE_sulfurtransferase"/>
</dbReference>
<feature type="domain" description="Rhodanese" evidence="2">
    <location>
        <begin position="38"/>
        <end position="128"/>
    </location>
</feature>
<dbReference type="PANTHER" id="PTHR43031:SF17">
    <property type="entry name" value="SULFURTRANSFERASE YTWF-RELATED"/>
    <property type="match status" value="1"/>
</dbReference>
<proteinExistence type="predicted"/>
<gene>
    <name evidence="3" type="primary">moeZ_2</name>
    <name evidence="3" type="ORF">Pr1d_24710</name>
</gene>
<evidence type="ECO:0000259" key="2">
    <source>
        <dbReference type="PROSITE" id="PS50206"/>
    </source>
</evidence>
<evidence type="ECO:0000313" key="3">
    <source>
        <dbReference type="EMBL" id="QEG35178.1"/>
    </source>
</evidence>
<organism evidence="3 4">
    <name type="scientific">Bythopirellula goksoeyrii</name>
    <dbReference type="NCBI Taxonomy" id="1400387"/>
    <lineage>
        <taxon>Bacteria</taxon>
        <taxon>Pseudomonadati</taxon>
        <taxon>Planctomycetota</taxon>
        <taxon>Planctomycetia</taxon>
        <taxon>Pirellulales</taxon>
        <taxon>Lacipirellulaceae</taxon>
        <taxon>Bythopirellula</taxon>
    </lineage>
</organism>
<dbReference type="EMBL" id="CP042913">
    <property type="protein sequence ID" value="QEG35178.1"/>
    <property type="molecule type" value="Genomic_DNA"/>
</dbReference>
<accession>A0A5B9Q8F0</accession>
<dbReference type="AlphaFoldDB" id="A0A5B9Q8F0"/>
<dbReference type="Pfam" id="PF00581">
    <property type="entry name" value="Rhodanese"/>
    <property type="match status" value="1"/>
</dbReference>
<keyword evidence="3" id="KW-0548">Nucleotidyltransferase</keyword>
<evidence type="ECO:0000313" key="4">
    <source>
        <dbReference type="Proteomes" id="UP000323917"/>
    </source>
</evidence>
<dbReference type="PROSITE" id="PS50206">
    <property type="entry name" value="RHODANESE_3"/>
    <property type="match status" value="1"/>
</dbReference>
<reference evidence="3 4" key="1">
    <citation type="submission" date="2019-08" db="EMBL/GenBank/DDBJ databases">
        <title>Deep-cultivation of Planctomycetes and their phenomic and genomic characterization uncovers novel biology.</title>
        <authorList>
            <person name="Wiegand S."/>
            <person name="Jogler M."/>
            <person name="Boedeker C."/>
            <person name="Pinto D."/>
            <person name="Vollmers J."/>
            <person name="Rivas-Marin E."/>
            <person name="Kohn T."/>
            <person name="Peeters S.H."/>
            <person name="Heuer A."/>
            <person name="Rast P."/>
            <person name="Oberbeckmann S."/>
            <person name="Bunk B."/>
            <person name="Jeske O."/>
            <person name="Meyerdierks A."/>
            <person name="Storesund J.E."/>
            <person name="Kallscheuer N."/>
            <person name="Luecker S."/>
            <person name="Lage O.M."/>
            <person name="Pohl T."/>
            <person name="Merkel B.J."/>
            <person name="Hornburger P."/>
            <person name="Mueller R.-W."/>
            <person name="Bruemmer F."/>
            <person name="Labrenz M."/>
            <person name="Spormann A.M."/>
            <person name="Op den Camp H."/>
            <person name="Overmann J."/>
            <person name="Amann R."/>
            <person name="Jetten M.S.M."/>
            <person name="Mascher T."/>
            <person name="Medema M.H."/>
            <person name="Devos D.P."/>
            <person name="Kaster A.-K."/>
            <person name="Ovreas L."/>
            <person name="Rohde M."/>
            <person name="Galperin M.Y."/>
            <person name="Jogler C."/>
        </authorList>
    </citation>
    <scope>NUCLEOTIDE SEQUENCE [LARGE SCALE GENOMIC DNA]</scope>
    <source>
        <strain evidence="3 4">Pr1d</strain>
    </source>
</reference>
<name>A0A5B9Q8F0_9BACT</name>
<keyword evidence="4" id="KW-1185">Reference proteome</keyword>
<dbReference type="Gene3D" id="3.40.250.10">
    <property type="entry name" value="Rhodanese-like domain"/>
    <property type="match status" value="1"/>
</dbReference>
<protein>
    <submittedName>
        <fullName evidence="3">Putative adenylyltransferase/sulfurtransferase MoeZ</fullName>
    </submittedName>
</protein>
<keyword evidence="3" id="KW-0808">Transferase</keyword>
<sequence length="130" mass="14410">MNGVGDDPARYKKQLSSSAMSSLPPQIACSELQALSKNGADFLLIDCREADEHALVALPDSKLLPMSSLAEQVSELENHKGSHLVVYCHLGVRSQRVANWLRDQGFEKVQSLTGGIDRWAEEIEPEMVRY</sequence>
<evidence type="ECO:0000256" key="1">
    <source>
        <dbReference type="SAM" id="MobiDB-lite"/>
    </source>
</evidence>
<dbReference type="SUPFAM" id="SSF52821">
    <property type="entry name" value="Rhodanese/Cell cycle control phosphatase"/>
    <property type="match status" value="1"/>
</dbReference>